<evidence type="ECO:0000256" key="4">
    <source>
        <dbReference type="ARBA" id="ARBA00022827"/>
    </source>
</evidence>
<evidence type="ECO:0000256" key="1">
    <source>
        <dbReference type="ARBA" id="ARBA00001974"/>
    </source>
</evidence>
<organism evidence="8">
    <name type="scientific">Helicotheca tamesis</name>
    <dbReference type="NCBI Taxonomy" id="374047"/>
    <lineage>
        <taxon>Eukaryota</taxon>
        <taxon>Sar</taxon>
        <taxon>Stramenopiles</taxon>
        <taxon>Ochrophyta</taxon>
        <taxon>Bacillariophyta</taxon>
        <taxon>Mediophyceae</taxon>
        <taxon>Lithodesmiophycidae</taxon>
        <taxon>Lithodesmiales</taxon>
        <taxon>Lithodesmiaceae</taxon>
        <taxon>Helicotheca</taxon>
    </lineage>
</organism>
<evidence type="ECO:0000259" key="6">
    <source>
        <dbReference type="Pfam" id="PF02852"/>
    </source>
</evidence>
<dbReference type="SUPFAM" id="SSF55424">
    <property type="entry name" value="FAD/NAD-linked reductases, dimerisation (C-terminal) domain"/>
    <property type="match status" value="1"/>
</dbReference>
<dbReference type="Pfam" id="PF07992">
    <property type="entry name" value="Pyr_redox_2"/>
    <property type="match status" value="1"/>
</dbReference>
<name>A0A7S2IDD2_9STRA</name>
<feature type="domain" description="Pyridine nucleotide-disulphide oxidoreductase dimerisation" evidence="6">
    <location>
        <begin position="258"/>
        <end position="362"/>
    </location>
</feature>
<comment type="cofactor">
    <cofactor evidence="1">
        <name>FAD</name>
        <dbReference type="ChEBI" id="CHEBI:57692"/>
    </cofactor>
</comment>
<dbReference type="PRINTS" id="PR00411">
    <property type="entry name" value="PNDRDTASEI"/>
</dbReference>
<keyword evidence="5" id="KW-0560">Oxidoreductase</keyword>
<feature type="domain" description="FAD/NAD(P)-binding" evidence="7">
    <location>
        <begin position="10"/>
        <end position="237"/>
    </location>
</feature>
<dbReference type="GO" id="GO:0050660">
    <property type="term" value="F:flavin adenine dinucleotide binding"/>
    <property type="evidence" value="ECO:0007669"/>
    <property type="project" value="TreeGrafter"/>
</dbReference>
<dbReference type="GO" id="GO:0003955">
    <property type="term" value="F:NAD(P)H dehydrogenase (quinone) activity"/>
    <property type="evidence" value="ECO:0007669"/>
    <property type="project" value="TreeGrafter"/>
</dbReference>
<accession>A0A7S2IDD2</accession>
<dbReference type="InterPro" id="IPR023753">
    <property type="entry name" value="FAD/NAD-binding_dom"/>
</dbReference>
<dbReference type="EMBL" id="HBGV01018528">
    <property type="protein sequence ID" value="CAD9516268.1"/>
    <property type="molecule type" value="Transcribed_RNA"/>
</dbReference>
<keyword evidence="4" id="KW-0274">FAD</keyword>
<proteinExistence type="inferred from homology"/>
<dbReference type="Pfam" id="PF02852">
    <property type="entry name" value="Pyr_redox_dim"/>
    <property type="match status" value="1"/>
</dbReference>
<comment type="similarity">
    <text evidence="2">Belongs to the class-I pyridine nucleotide-disulfide oxidoreductase family.</text>
</comment>
<dbReference type="AlphaFoldDB" id="A0A7S2IDD2"/>
<dbReference type="InterPro" id="IPR004099">
    <property type="entry name" value="Pyr_nucl-diS_OxRdtase_dimer"/>
</dbReference>
<protein>
    <recommendedName>
        <fullName evidence="9">FAD/NAD(P)-binding domain-containing protein</fullName>
    </recommendedName>
</protein>
<dbReference type="FunFam" id="3.30.390.30:FF:000001">
    <property type="entry name" value="Dihydrolipoyl dehydrogenase"/>
    <property type="match status" value="1"/>
</dbReference>
<evidence type="ECO:0000259" key="7">
    <source>
        <dbReference type="Pfam" id="PF07992"/>
    </source>
</evidence>
<keyword evidence="3" id="KW-0285">Flavoprotein</keyword>
<dbReference type="InterPro" id="IPR036188">
    <property type="entry name" value="FAD/NAD-bd_sf"/>
</dbReference>
<sequence length="378" mass="41253">MDHDDDDDDEKEKERILLKFKKAVIATGGRPSIPSLSSSSSSPIPGIDTAPYVTNEQLFNLQALPPRMVILGGGVIALEMAQAFATFGSKVTVLARSRILSNGDDEAANLMKKIMQEEDNITFYSKTDVLEVETLRQPTLGGGEGGEESLPLMKVSIKSTESEEAITEELECECLLIATGRLPNVQNLGLEKANVQYDERKGIHINDLAQSTSNPNVYAVGDCVANVPRLTHMSGEMAKVVVQNALFEDEWKVSSLVVPACMYTEPEYATVGRVKFSDEKDEVDVYTTSLEHNDRAILDGDSNHGVVKICCQKGTDTIVGCTIVAPRAGEMINEVSLAMKYGIGLGQIGRNIHCYPTTGEAIMMCGLQFINARWKRLD</sequence>
<evidence type="ECO:0000256" key="3">
    <source>
        <dbReference type="ARBA" id="ARBA00022630"/>
    </source>
</evidence>
<dbReference type="SUPFAM" id="SSF51905">
    <property type="entry name" value="FAD/NAD(P)-binding domain"/>
    <property type="match status" value="1"/>
</dbReference>
<dbReference type="PANTHER" id="PTHR43014:SF2">
    <property type="entry name" value="MERCURIC REDUCTASE"/>
    <property type="match status" value="1"/>
</dbReference>
<dbReference type="PRINTS" id="PR00368">
    <property type="entry name" value="FADPNR"/>
</dbReference>
<gene>
    <name evidence="8" type="ORF">HTAM1171_LOCUS11457</name>
</gene>
<evidence type="ECO:0000256" key="2">
    <source>
        <dbReference type="ARBA" id="ARBA00007532"/>
    </source>
</evidence>
<reference evidence="8" key="1">
    <citation type="submission" date="2021-01" db="EMBL/GenBank/DDBJ databases">
        <authorList>
            <person name="Corre E."/>
            <person name="Pelletier E."/>
            <person name="Niang G."/>
            <person name="Scheremetjew M."/>
            <person name="Finn R."/>
            <person name="Kale V."/>
            <person name="Holt S."/>
            <person name="Cochrane G."/>
            <person name="Meng A."/>
            <person name="Brown T."/>
            <person name="Cohen L."/>
        </authorList>
    </citation>
    <scope>NUCLEOTIDE SEQUENCE</scope>
    <source>
        <strain evidence="8">CCMP826</strain>
    </source>
</reference>
<dbReference type="Gene3D" id="3.50.50.60">
    <property type="entry name" value="FAD/NAD(P)-binding domain"/>
    <property type="match status" value="2"/>
</dbReference>
<dbReference type="PANTHER" id="PTHR43014">
    <property type="entry name" value="MERCURIC REDUCTASE"/>
    <property type="match status" value="1"/>
</dbReference>
<evidence type="ECO:0008006" key="9">
    <source>
        <dbReference type="Google" id="ProtNLM"/>
    </source>
</evidence>
<evidence type="ECO:0000313" key="8">
    <source>
        <dbReference type="EMBL" id="CAD9516268.1"/>
    </source>
</evidence>
<dbReference type="Gene3D" id="3.30.390.30">
    <property type="match status" value="1"/>
</dbReference>
<evidence type="ECO:0000256" key="5">
    <source>
        <dbReference type="ARBA" id="ARBA00023002"/>
    </source>
</evidence>
<dbReference type="InterPro" id="IPR016156">
    <property type="entry name" value="FAD/NAD-linked_Rdtase_dimer_sf"/>
</dbReference>